<dbReference type="SUPFAM" id="SSF52499">
    <property type="entry name" value="Isochorismatase-like hydrolases"/>
    <property type="match status" value="1"/>
</dbReference>
<name>A0A7W8YTU7_9SPHI</name>
<accession>A0A7W8YTU7</accession>
<protein>
    <submittedName>
        <fullName evidence="3">Nicotinamidase-related amidase</fullName>
    </submittedName>
</protein>
<feature type="domain" description="Isochorismatase-like" evidence="2">
    <location>
        <begin position="8"/>
        <end position="184"/>
    </location>
</feature>
<dbReference type="Proteomes" id="UP000537718">
    <property type="component" value="Unassembled WGS sequence"/>
</dbReference>
<sequence>MEQNKQNTALLVMDMQSGISGMMEPQVVTSITATIASAIAHARNQGIPVIYVTISFRAGLPEISSNNKSFSAGKERFKTLNMEEFAKILPELAPQENEVVVVKRRFSAFTGSDLEVNLRAAGIQHMVLTGVSTSGVVLSTLREAADKDYQLTVLADCCADGDEEVHRLLVDKVFSRQAAILTATEWCEKTQ</sequence>
<dbReference type="EMBL" id="JACHCF010000006">
    <property type="protein sequence ID" value="MBB5621672.1"/>
    <property type="molecule type" value="Genomic_DNA"/>
</dbReference>
<keyword evidence="1" id="KW-0378">Hydrolase</keyword>
<dbReference type="Gene3D" id="3.40.50.850">
    <property type="entry name" value="Isochorismatase-like"/>
    <property type="match status" value="1"/>
</dbReference>
<evidence type="ECO:0000313" key="4">
    <source>
        <dbReference type="Proteomes" id="UP000537718"/>
    </source>
</evidence>
<proteinExistence type="predicted"/>
<dbReference type="Pfam" id="PF00857">
    <property type="entry name" value="Isochorismatase"/>
    <property type="match status" value="1"/>
</dbReference>
<dbReference type="AlphaFoldDB" id="A0A7W8YTU7"/>
<evidence type="ECO:0000256" key="1">
    <source>
        <dbReference type="ARBA" id="ARBA00022801"/>
    </source>
</evidence>
<dbReference type="CDD" id="cd00431">
    <property type="entry name" value="cysteine_hydrolases"/>
    <property type="match status" value="1"/>
</dbReference>
<comment type="caution">
    <text evidence="3">The sequence shown here is derived from an EMBL/GenBank/DDBJ whole genome shotgun (WGS) entry which is preliminary data.</text>
</comment>
<dbReference type="GO" id="GO:0016787">
    <property type="term" value="F:hydrolase activity"/>
    <property type="evidence" value="ECO:0007669"/>
    <property type="project" value="UniProtKB-KW"/>
</dbReference>
<dbReference type="InterPro" id="IPR000868">
    <property type="entry name" value="Isochorismatase-like_dom"/>
</dbReference>
<evidence type="ECO:0000313" key="3">
    <source>
        <dbReference type="EMBL" id="MBB5621672.1"/>
    </source>
</evidence>
<organism evidence="3 4">
    <name type="scientific">Pedobacter cryoconitis</name>
    <dbReference type="NCBI Taxonomy" id="188932"/>
    <lineage>
        <taxon>Bacteria</taxon>
        <taxon>Pseudomonadati</taxon>
        <taxon>Bacteroidota</taxon>
        <taxon>Sphingobacteriia</taxon>
        <taxon>Sphingobacteriales</taxon>
        <taxon>Sphingobacteriaceae</taxon>
        <taxon>Pedobacter</taxon>
    </lineage>
</organism>
<dbReference type="InterPro" id="IPR050272">
    <property type="entry name" value="Isochorismatase-like_hydrls"/>
</dbReference>
<dbReference type="PANTHER" id="PTHR43540">
    <property type="entry name" value="PEROXYUREIDOACRYLATE/UREIDOACRYLATE AMIDOHYDROLASE-RELATED"/>
    <property type="match status" value="1"/>
</dbReference>
<dbReference type="RefSeq" id="WP_183867635.1">
    <property type="nucleotide sequence ID" value="NZ_JACHCF010000006.1"/>
</dbReference>
<dbReference type="InterPro" id="IPR036380">
    <property type="entry name" value="Isochorismatase-like_sf"/>
</dbReference>
<evidence type="ECO:0000259" key="2">
    <source>
        <dbReference type="Pfam" id="PF00857"/>
    </source>
</evidence>
<reference evidence="3 4" key="1">
    <citation type="submission" date="2020-08" db="EMBL/GenBank/DDBJ databases">
        <title>Genomic Encyclopedia of Type Strains, Phase IV (KMG-V): Genome sequencing to study the core and pangenomes of soil and plant-associated prokaryotes.</title>
        <authorList>
            <person name="Whitman W."/>
        </authorList>
    </citation>
    <scope>NUCLEOTIDE SEQUENCE [LARGE SCALE GENOMIC DNA]</scope>
    <source>
        <strain evidence="3 4">MP7CTX6</strain>
    </source>
</reference>
<gene>
    <name evidence="3" type="ORF">HDE69_002735</name>
</gene>